<organism evidence="5 7">
    <name type="scientific">Candidatus Venteria ishoeyi</name>
    <dbReference type="NCBI Taxonomy" id="1899563"/>
    <lineage>
        <taxon>Bacteria</taxon>
        <taxon>Pseudomonadati</taxon>
        <taxon>Pseudomonadota</taxon>
        <taxon>Gammaproteobacteria</taxon>
        <taxon>Thiotrichales</taxon>
        <taxon>Thiotrichaceae</taxon>
        <taxon>Venteria</taxon>
    </lineage>
</organism>
<sequence length="278" mass="32531">MNARKIQDLLRLFNMLQGKKLPFVVIILILVVSFFFGDGVWKRFLPGEQQPQVVVDVPLDSLPKTSKSFSHAKKVLYEKIYEGHPYTFYCNCKFTSTRKVYLGTCNVKPRSNEKRAKRIEAEHVFPAYHFGQHRACWREQLCTDSKGKKFKGRSCCEDIDPVFKVAHNDLHNLYPSVGEINGDRSNYRWGMISGEKRAYGQCDIEVDSSIKRAEPPENVRGDIARTYFYMEQTYRLQLSDQQRQLFSAWDKMDPVDDWERERNKRIAKVQGNLNPFIK</sequence>
<evidence type="ECO:0000313" key="6">
    <source>
        <dbReference type="EMBL" id="SEH09303.1"/>
    </source>
</evidence>
<comment type="similarity">
    <text evidence="1">Belongs to the EndA/NucM nuclease family.</text>
</comment>
<proteinExistence type="inferred from homology"/>
<evidence type="ECO:0000256" key="3">
    <source>
        <dbReference type="ARBA" id="ARBA00022801"/>
    </source>
</evidence>
<accession>A0A1H6FJH8</accession>
<dbReference type="PANTHER" id="PTHR33607">
    <property type="entry name" value="ENDONUCLEASE-1"/>
    <property type="match status" value="1"/>
</dbReference>
<dbReference type="RefSeq" id="WP_286019620.1">
    <property type="nucleotide sequence ID" value="NZ_FMSV02000558.1"/>
</dbReference>
<dbReference type="EMBL" id="FMSV02000558">
    <property type="protein sequence ID" value="SEH09174.1"/>
    <property type="molecule type" value="Genomic_DNA"/>
</dbReference>
<dbReference type="Pfam" id="PF04231">
    <property type="entry name" value="Endonuclease_1"/>
    <property type="match status" value="1"/>
</dbReference>
<keyword evidence="4" id="KW-0472">Membrane</keyword>
<keyword evidence="7" id="KW-1185">Reference proteome</keyword>
<dbReference type="InterPro" id="IPR007346">
    <property type="entry name" value="Endonuclease-I"/>
</dbReference>
<keyword evidence="5" id="KW-0255">Endonuclease</keyword>
<protein>
    <submittedName>
        <fullName evidence="5">Endonuclease-1</fullName>
        <ecNumber evidence="5">3.1.21.1</ecNumber>
    </submittedName>
</protein>
<evidence type="ECO:0000256" key="2">
    <source>
        <dbReference type="ARBA" id="ARBA00022722"/>
    </source>
</evidence>
<name>A0A1H6FJH8_9GAMM</name>
<evidence type="ECO:0000256" key="1">
    <source>
        <dbReference type="ARBA" id="ARBA00006429"/>
    </source>
</evidence>
<dbReference type="EC" id="3.1.21.1" evidence="5"/>
<dbReference type="EMBL" id="FMSV02000559">
    <property type="protein sequence ID" value="SEH09303.1"/>
    <property type="molecule type" value="Genomic_DNA"/>
</dbReference>
<reference evidence="5 7" key="1">
    <citation type="submission" date="2016-10" db="EMBL/GenBank/DDBJ databases">
        <authorList>
            <person name="de Groot N.N."/>
        </authorList>
    </citation>
    <scope>NUCLEOTIDE SEQUENCE [LARGE SCALE GENOMIC DNA]</scope>
    <source>
        <strain evidence="5">MBHS1</strain>
    </source>
</reference>
<dbReference type="SUPFAM" id="SSF54060">
    <property type="entry name" value="His-Me finger endonucleases"/>
    <property type="match status" value="1"/>
</dbReference>
<dbReference type="InterPro" id="IPR044925">
    <property type="entry name" value="His-Me_finger_sf"/>
</dbReference>
<gene>
    <name evidence="5" type="primary">endA_1</name>
    <name evidence="6" type="synonym">endA_2</name>
    <name evidence="5" type="ORF">MBHS_05068</name>
    <name evidence="6" type="ORF">MBHS_05198</name>
</gene>
<dbReference type="Proteomes" id="UP000236724">
    <property type="component" value="Unassembled WGS sequence"/>
</dbReference>
<dbReference type="GO" id="GO:0004530">
    <property type="term" value="F:deoxyribonuclease I activity"/>
    <property type="evidence" value="ECO:0007669"/>
    <property type="project" value="UniProtKB-EC"/>
</dbReference>
<dbReference type="AlphaFoldDB" id="A0A1H6FJH8"/>
<evidence type="ECO:0000313" key="7">
    <source>
        <dbReference type="Proteomes" id="UP000236724"/>
    </source>
</evidence>
<evidence type="ECO:0000256" key="4">
    <source>
        <dbReference type="SAM" id="Phobius"/>
    </source>
</evidence>
<keyword evidence="4" id="KW-1133">Transmembrane helix</keyword>
<dbReference type="PANTHER" id="PTHR33607:SF2">
    <property type="entry name" value="ENDONUCLEASE-1"/>
    <property type="match status" value="1"/>
</dbReference>
<keyword evidence="3 5" id="KW-0378">Hydrolase</keyword>
<keyword evidence="2" id="KW-0540">Nuclease</keyword>
<keyword evidence="4" id="KW-0812">Transmembrane</keyword>
<evidence type="ECO:0000313" key="5">
    <source>
        <dbReference type="EMBL" id="SEH09174.1"/>
    </source>
</evidence>
<feature type="transmembrane region" description="Helical" evidence="4">
    <location>
        <begin position="21"/>
        <end position="41"/>
    </location>
</feature>